<dbReference type="Proteomes" id="UP000181884">
    <property type="component" value="Unassembled WGS sequence"/>
</dbReference>
<evidence type="ECO:0000256" key="4">
    <source>
        <dbReference type="ARBA" id="ARBA00022801"/>
    </source>
</evidence>
<gene>
    <name evidence="8" type="ORF">RU97_GL000199</name>
</gene>
<dbReference type="InterPro" id="IPR003607">
    <property type="entry name" value="HD/PDEase_dom"/>
</dbReference>
<evidence type="ECO:0000313" key="9">
    <source>
        <dbReference type="Proteomes" id="UP000181884"/>
    </source>
</evidence>
<dbReference type="PANTHER" id="PTHR35795">
    <property type="entry name" value="SLR1885 PROTEIN"/>
    <property type="match status" value="1"/>
</dbReference>
<dbReference type="Pfam" id="PF01966">
    <property type="entry name" value="HD"/>
    <property type="match status" value="1"/>
</dbReference>
<dbReference type="CDD" id="cd00077">
    <property type="entry name" value="HDc"/>
    <property type="match status" value="1"/>
</dbReference>
<keyword evidence="4" id="KW-0378">Hydrolase</keyword>
<comment type="caution">
    <text evidence="8">The sequence shown here is derived from an EMBL/GenBank/DDBJ whole genome shotgun (WGS) entry which is preliminary data.</text>
</comment>
<dbReference type="GO" id="GO:0008803">
    <property type="term" value="F:bis(5'-nucleosyl)-tetraphosphatase (symmetrical) activity"/>
    <property type="evidence" value="ECO:0007669"/>
    <property type="project" value="UniProtKB-EC"/>
</dbReference>
<accession>A0A1L8RJM5</accession>
<dbReference type="AlphaFoldDB" id="A0A1L8RJM5"/>
<evidence type="ECO:0000256" key="3">
    <source>
        <dbReference type="ARBA" id="ARBA00022741"/>
    </source>
</evidence>
<comment type="catalytic activity">
    <reaction evidence="6">
        <text>P(1),P(4)-bis(5'-adenosyl) tetraphosphate + H2O = 2 ADP + 2 H(+)</text>
        <dbReference type="Rhea" id="RHEA:24252"/>
        <dbReference type="ChEBI" id="CHEBI:15377"/>
        <dbReference type="ChEBI" id="CHEBI:15378"/>
        <dbReference type="ChEBI" id="CHEBI:58141"/>
        <dbReference type="ChEBI" id="CHEBI:456216"/>
        <dbReference type="EC" id="3.6.1.41"/>
    </reaction>
</comment>
<dbReference type="RefSeq" id="WP_067391681.1">
    <property type="nucleotide sequence ID" value="NZ_JXKH01000001.1"/>
</dbReference>
<dbReference type="Gene3D" id="1.10.3210.10">
    <property type="entry name" value="Hypothetical protein af1432"/>
    <property type="match status" value="1"/>
</dbReference>
<dbReference type="STRING" id="214095.RU97_GL000199"/>
<name>A0A1L8RJM5_9ENTE</name>
<dbReference type="InterPro" id="IPR005249">
    <property type="entry name" value="YqeK"/>
</dbReference>
<dbReference type="PROSITE" id="PS51831">
    <property type="entry name" value="HD"/>
    <property type="match status" value="1"/>
</dbReference>
<evidence type="ECO:0000256" key="2">
    <source>
        <dbReference type="ARBA" id="ARBA00022723"/>
    </source>
</evidence>
<feature type="domain" description="HD" evidence="7">
    <location>
        <begin position="20"/>
        <end position="135"/>
    </location>
</feature>
<keyword evidence="2" id="KW-0479">Metal-binding</keyword>
<protein>
    <recommendedName>
        <fullName evidence="1">bis(5'-nucleosyl)-tetraphosphatase (symmetrical)</fullName>
        <ecNumber evidence="1">3.6.1.41</ecNumber>
    </recommendedName>
</protein>
<keyword evidence="3" id="KW-0547">Nucleotide-binding</keyword>
<dbReference type="SUPFAM" id="SSF109604">
    <property type="entry name" value="HD-domain/PDEase-like"/>
    <property type="match status" value="1"/>
</dbReference>
<evidence type="ECO:0000259" key="7">
    <source>
        <dbReference type="PROSITE" id="PS51831"/>
    </source>
</evidence>
<dbReference type="InterPro" id="IPR006675">
    <property type="entry name" value="HDIG_dom"/>
</dbReference>
<dbReference type="PANTHER" id="PTHR35795:SF1">
    <property type="entry name" value="BIS(5'-NUCLEOSYL)-TETRAPHOSPHATASE, SYMMETRICAL"/>
    <property type="match status" value="1"/>
</dbReference>
<sequence>MELLIRQVTTFLTEAGLDHTLRHSLAVAKEAATIAQQYRLDPNKAYVAGLLHDISAVIPNDERLLFQQNRSELIYPAERTLPMLLHQRQSAIIAKETFGIQDGEILEAISCHTTLRDHATPLDLCLFVADKIKWDRSEPVPYLTEIEAALENSLTSAARVYFAWGQHDFQVLHPWARAAMCWLERQAP</sequence>
<evidence type="ECO:0000313" key="8">
    <source>
        <dbReference type="EMBL" id="OJG19966.1"/>
    </source>
</evidence>
<reference evidence="8 9" key="1">
    <citation type="submission" date="2014-12" db="EMBL/GenBank/DDBJ databases">
        <title>Draft genome sequences of 29 type strains of Enterococci.</title>
        <authorList>
            <person name="Zhong Z."/>
            <person name="Sun Z."/>
            <person name="Liu W."/>
            <person name="Zhang W."/>
            <person name="Zhang H."/>
        </authorList>
    </citation>
    <scope>NUCLEOTIDE SEQUENCE [LARGE SCALE GENOMIC DNA]</scope>
    <source>
        <strain evidence="8 9">DSM 17029</strain>
    </source>
</reference>
<keyword evidence="5" id="KW-0408">Iron</keyword>
<evidence type="ECO:0000256" key="5">
    <source>
        <dbReference type="ARBA" id="ARBA00023004"/>
    </source>
</evidence>
<dbReference type="InterPro" id="IPR051094">
    <property type="entry name" value="Diverse_Catalytic_Enzymes"/>
</dbReference>
<evidence type="ECO:0000256" key="1">
    <source>
        <dbReference type="ARBA" id="ARBA00012506"/>
    </source>
</evidence>
<evidence type="ECO:0000256" key="6">
    <source>
        <dbReference type="ARBA" id="ARBA00049417"/>
    </source>
</evidence>
<organism evidence="8 9">
    <name type="scientific">Enterococcus canis</name>
    <dbReference type="NCBI Taxonomy" id="214095"/>
    <lineage>
        <taxon>Bacteria</taxon>
        <taxon>Bacillati</taxon>
        <taxon>Bacillota</taxon>
        <taxon>Bacilli</taxon>
        <taxon>Lactobacillales</taxon>
        <taxon>Enterococcaceae</taxon>
        <taxon>Enterococcus</taxon>
    </lineage>
</organism>
<dbReference type="InterPro" id="IPR006674">
    <property type="entry name" value="HD_domain"/>
</dbReference>
<proteinExistence type="predicted"/>
<keyword evidence="9" id="KW-1185">Reference proteome</keyword>
<dbReference type="NCBIfam" id="TIGR00488">
    <property type="entry name" value="bis(5'-nucleosyl)-tetraphosphatase (symmetrical) YqeK"/>
    <property type="match status" value="1"/>
</dbReference>
<dbReference type="GO" id="GO:0000166">
    <property type="term" value="F:nucleotide binding"/>
    <property type="evidence" value="ECO:0007669"/>
    <property type="project" value="UniProtKB-KW"/>
</dbReference>
<dbReference type="GO" id="GO:0046872">
    <property type="term" value="F:metal ion binding"/>
    <property type="evidence" value="ECO:0007669"/>
    <property type="project" value="UniProtKB-KW"/>
</dbReference>
<dbReference type="NCBIfam" id="TIGR00277">
    <property type="entry name" value="HDIG"/>
    <property type="match status" value="1"/>
</dbReference>
<dbReference type="EMBL" id="JXKH01000001">
    <property type="protein sequence ID" value="OJG19966.1"/>
    <property type="molecule type" value="Genomic_DNA"/>
</dbReference>
<dbReference type="EC" id="3.6.1.41" evidence="1"/>